<feature type="compositionally biased region" description="Polar residues" evidence="1">
    <location>
        <begin position="96"/>
        <end position="105"/>
    </location>
</feature>
<dbReference type="OrthoDB" id="3946221at2759"/>
<name>A0A136JHI5_9PEZI</name>
<dbReference type="EMBL" id="KQ964245">
    <property type="protein sequence ID" value="KXJ96610.1"/>
    <property type="molecule type" value="Genomic_DNA"/>
</dbReference>
<dbReference type="STRING" id="196109.A0A136JHI5"/>
<evidence type="ECO:0000256" key="1">
    <source>
        <dbReference type="SAM" id="MobiDB-lite"/>
    </source>
</evidence>
<gene>
    <name evidence="2" type="ORF">Micbo1qcDRAFT_155194</name>
</gene>
<reference evidence="3" key="1">
    <citation type="submission" date="2016-02" db="EMBL/GenBank/DDBJ databases">
        <title>Draft genome sequence of Microdochium bolleyi, a fungal endophyte of beachgrass.</title>
        <authorList>
            <consortium name="DOE Joint Genome Institute"/>
            <person name="David A.S."/>
            <person name="May G."/>
            <person name="Haridas S."/>
            <person name="Lim J."/>
            <person name="Wang M."/>
            <person name="Labutti K."/>
            <person name="Lipzen A."/>
            <person name="Barry K."/>
            <person name="Grigoriev I.V."/>
        </authorList>
    </citation>
    <scope>NUCLEOTIDE SEQUENCE [LARGE SCALE GENOMIC DNA]</scope>
    <source>
        <strain evidence="3">J235TASD1</strain>
    </source>
</reference>
<dbReference type="InParanoid" id="A0A136JHI5"/>
<feature type="compositionally biased region" description="Polar residues" evidence="1">
    <location>
        <begin position="61"/>
        <end position="88"/>
    </location>
</feature>
<dbReference type="AlphaFoldDB" id="A0A136JHI5"/>
<organism evidence="2 3">
    <name type="scientific">Microdochium bolleyi</name>
    <dbReference type="NCBI Taxonomy" id="196109"/>
    <lineage>
        <taxon>Eukaryota</taxon>
        <taxon>Fungi</taxon>
        <taxon>Dikarya</taxon>
        <taxon>Ascomycota</taxon>
        <taxon>Pezizomycotina</taxon>
        <taxon>Sordariomycetes</taxon>
        <taxon>Xylariomycetidae</taxon>
        <taxon>Xylariales</taxon>
        <taxon>Microdochiaceae</taxon>
        <taxon>Microdochium</taxon>
    </lineage>
</organism>
<dbReference type="Proteomes" id="UP000070501">
    <property type="component" value="Unassembled WGS sequence"/>
</dbReference>
<sequence length="265" mass="28977">MKPTTPGRVVAFSRNVVFPPAGHAPEQPATGTMPPAPQDNASRHVFLQPPPAILQPRAPSQIDQENALRSKSAANTAATRAQRPQQDTLPHVGSVASGSKSAQLNSFPQPKAFAVSGDTWTKSHWVRFDEILQLRRKNPALFRRDHPDASLPGDDARDPVDCNDNPDSDEDARSHTSSARSSSKILGKQISGQGESIVVEPWHLEVVNAFMQELDPCPWDERVLAKRLFALIVGEERRKHASFNSGAAKRRGPAGLRAELGPRHR</sequence>
<accession>A0A136JHI5</accession>
<feature type="compositionally biased region" description="Basic and acidic residues" evidence="1">
    <location>
        <begin position="143"/>
        <end position="160"/>
    </location>
</feature>
<evidence type="ECO:0000313" key="2">
    <source>
        <dbReference type="EMBL" id="KXJ96610.1"/>
    </source>
</evidence>
<proteinExistence type="predicted"/>
<protein>
    <submittedName>
        <fullName evidence="2">Uncharacterized protein</fullName>
    </submittedName>
</protein>
<evidence type="ECO:0000313" key="3">
    <source>
        <dbReference type="Proteomes" id="UP000070501"/>
    </source>
</evidence>
<feature type="region of interest" description="Disordered" evidence="1">
    <location>
        <begin position="239"/>
        <end position="265"/>
    </location>
</feature>
<keyword evidence="3" id="KW-1185">Reference proteome</keyword>
<feature type="region of interest" description="Disordered" evidence="1">
    <location>
        <begin position="143"/>
        <end position="187"/>
    </location>
</feature>
<feature type="region of interest" description="Disordered" evidence="1">
    <location>
        <begin position="18"/>
        <end position="105"/>
    </location>
</feature>